<dbReference type="PANTHER" id="PTHR30427">
    <property type="entry name" value="TRANSCRIPTIONAL ACTIVATOR PROTEIN LYSR"/>
    <property type="match status" value="1"/>
</dbReference>
<keyword evidence="7" id="KW-1185">Reference proteome</keyword>
<reference evidence="7" key="1">
    <citation type="submission" date="2018-07" db="EMBL/GenBank/DDBJ databases">
        <authorList>
            <person name="Safronova V.I."/>
            <person name="Chirak E.R."/>
            <person name="Sazanova A.L."/>
        </authorList>
    </citation>
    <scope>NUCLEOTIDE SEQUENCE [LARGE SCALE GENOMIC DNA]</scope>
    <source>
        <strain evidence="7">RCAM04685</strain>
    </source>
</reference>
<dbReference type="GO" id="GO:0043565">
    <property type="term" value="F:sequence-specific DNA binding"/>
    <property type="evidence" value="ECO:0007669"/>
    <property type="project" value="TreeGrafter"/>
</dbReference>
<dbReference type="AlphaFoldDB" id="A0A370LCR0"/>
<keyword evidence="3" id="KW-0238">DNA-binding</keyword>
<comment type="caution">
    <text evidence="6">The sequence shown here is derived from an EMBL/GenBank/DDBJ whole genome shotgun (WGS) entry which is preliminary data.</text>
</comment>
<sequence length="300" mass="32822">MLNTRQLDAFRCVMEAGGISRAAVSMNLSQPAVSKLITALEARLGFVLFRREHQRLVPTAEARVFYEATKSVFGQFNRLEHLATNLKQSAFGHLVIATAPTAGLSVLPAIISQFQFARPQVSVSMQVQNTPKLIELAISQQVDAAISVLPVDDPTVTCESLFRGRWACVLPPGHRLEGESVILPAQLADEPFISLGDEDRMRLLVDDIFAREGVTRILRTSTQLAMAACEFVRVGAGVTLVDPLTAAAPTNADLVARPFDHPTLFELKLLTPSARPPSSVRDEFIAHLKREFAVLSRNLS</sequence>
<evidence type="ECO:0000313" key="7">
    <source>
        <dbReference type="Proteomes" id="UP000255207"/>
    </source>
</evidence>
<evidence type="ECO:0000313" key="6">
    <source>
        <dbReference type="EMBL" id="RDJ29763.1"/>
    </source>
</evidence>
<dbReference type="InterPro" id="IPR000847">
    <property type="entry name" value="LysR_HTH_N"/>
</dbReference>
<dbReference type="InterPro" id="IPR037424">
    <property type="entry name" value="NocR_PBP2"/>
</dbReference>
<comment type="similarity">
    <text evidence="1">Belongs to the LysR transcriptional regulatory family.</text>
</comment>
<dbReference type="InterPro" id="IPR036388">
    <property type="entry name" value="WH-like_DNA-bd_sf"/>
</dbReference>
<proteinExistence type="inferred from homology"/>
<dbReference type="Pfam" id="PF03466">
    <property type="entry name" value="LysR_substrate"/>
    <property type="match status" value="1"/>
</dbReference>
<evidence type="ECO:0000256" key="3">
    <source>
        <dbReference type="ARBA" id="ARBA00023125"/>
    </source>
</evidence>
<name>A0A370LCR0_9HYPH</name>
<evidence type="ECO:0000256" key="4">
    <source>
        <dbReference type="ARBA" id="ARBA00023163"/>
    </source>
</evidence>
<dbReference type="GO" id="GO:0010628">
    <property type="term" value="P:positive regulation of gene expression"/>
    <property type="evidence" value="ECO:0007669"/>
    <property type="project" value="TreeGrafter"/>
</dbReference>
<dbReference type="RefSeq" id="WP_114853024.1">
    <property type="nucleotide sequence ID" value="NZ_QQTO01000019.1"/>
</dbReference>
<dbReference type="InterPro" id="IPR005119">
    <property type="entry name" value="LysR_subst-bd"/>
</dbReference>
<dbReference type="PANTHER" id="PTHR30427:SF1">
    <property type="entry name" value="TRANSCRIPTIONAL ACTIVATOR PROTEIN LYSR"/>
    <property type="match status" value="1"/>
</dbReference>
<dbReference type="InterPro" id="IPR036390">
    <property type="entry name" value="WH_DNA-bd_sf"/>
</dbReference>
<dbReference type="CDD" id="cd08415">
    <property type="entry name" value="PBP2_LysR_opines_like"/>
    <property type="match status" value="1"/>
</dbReference>
<dbReference type="SUPFAM" id="SSF46785">
    <property type="entry name" value="Winged helix' DNA-binding domain"/>
    <property type="match status" value="1"/>
</dbReference>
<accession>A0A370LCR0</accession>
<evidence type="ECO:0000259" key="5">
    <source>
        <dbReference type="PROSITE" id="PS50931"/>
    </source>
</evidence>
<protein>
    <submittedName>
        <fullName evidence="6">LysR family transcriptional regulator</fullName>
    </submittedName>
</protein>
<organism evidence="6 7">
    <name type="scientific">Bosea caraganae</name>
    <dbReference type="NCBI Taxonomy" id="2763117"/>
    <lineage>
        <taxon>Bacteria</taxon>
        <taxon>Pseudomonadati</taxon>
        <taxon>Pseudomonadota</taxon>
        <taxon>Alphaproteobacteria</taxon>
        <taxon>Hyphomicrobiales</taxon>
        <taxon>Boseaceae</taxon>
        <taxon>Bosea</taxon>
    </lineage>
</organism>
<dbReference type="OrthoDB" id="7260751at2"/>
<gene>
    <name evidence="6" type="ORF">DWE98_04335</name>
</gene>
<dbReference type="Pfam" id="PF00126">
    <property type="entry name" value="HTH_1"/>
    <property type="match status" value="1"/>
</dbReference>
<keyword evidence="2" id="KW-0805">Transcription regulation</keyword>
<dbReference type="SUPFAM" id="SSF53850">
    <property type="entry name" value="Periplasmic binding protein-like II"/>
    <property type="match status" value="1"/>
</dbReference>
<evidence type="ECO:0000256" key="2">
    <source>
        <dbReference type="ARBA" id="ARBA00023015"/>
    </source>
</evidence>
<dbReference type="Gene3D" id="3.40.190.290">
    <property type="match status" value="1"/>
</dbReference>
<dbReference type="Proteomes" id="UP000255207">
    <property type="component" value="Unassembled WGS sequence"/>
</dbReference>
<feature type="domain" description="HTH lysR-type" evidence="5">
    <location>
        <begin position="2"/>
        <end position="59"/>
    </location>
</feature>
<dbReference type="EMBL" id="QQTP01000001">
    <property type="protein sequence ID" value="RDJ29763.1"/>
    <property type="molecule type" value="Genomic_DNA"/>
</dbReference>
<evidence type="ECO:0000256" key="1">
    <source>
        <dbReference type="ARBA" id="ARBA00009437"/>
    </source>
</evidence>
<dbReference type="GO" id="GO:0003700">
    <property type="term" value="F:DNA-binding transcription factor activity"/>
    <property type="evidence" value="ECO:0007669"/>
    <property type="project" value="InterPro"/>
</dbReference>
<keyword evidence="4" id="KW-0804">Transcription</keyword>
<dbReference type="PROSITE" id="PS50931">
    <property type="entry name" value="HTH_LYSR"/>
    <property type="match status" value="1"/>
</dbReference>
<dbReference type="Gene3D" id="1.10.10.10">
    <property type="entry name" value="Winged helix-like DNA-binding domain superfamily/Winged helix DNA-binding domain"/>
    <property type="match status" value="1"/>
</dbReference>
<dbReference type="PRINTS" id="PR00039">
    <property type="entry name" value="HTHLYSR"/>
</dbReference>